<dbReference type="EMBL" id="CP001792">
    <property type="protein sequence ID" value="ACX76363.1"/>
    <property type="molecule type" value="Genomic_DNA"/>
</dbReference>
<reference evidence="3" key="3">
    <citation type="submission" date="2010-08" db="EMBL/GenBank/DDBJ databases">
        <authorList>
            <person name="Durkin A.S."/>
            <person name="Nelson K.E."/>
            <person name="Morrison M."/>
            <person name="Forsberg C.W."/>
            <person name="Wilson D.B."/>
            <person name="Russell J.B."/>
            <person name="Cann I.K.O."/>
            <person name="Mackie R.I."/>
            <person name="White B.A."/>
        </authorList>
    </citation>
    <scope>NUCLEOTIDE SEQUENCE</scope>
    <source>
        <strain evidence="3">S85</strain>
    </source>
</reference>
<gene>
    <name evidence="2" type="ordered locus">Fisuc_2780</name>
    <name evidence="3" type="ordered locus">FSU_0032</name>
</gene>
<keyword evidence="1" id="KW-0732">Signal</keyword>
<dbReference type="KEGG" id="fsc:FSU_0032"/>
<dbReference type="HOGENOM" id="CLU_820733_0_0_0"/>
<evidence type="ECO:0000313" key="2">
    <source>
        <dbReference type="EMBL" id="ACX76363.1"/>
    </source>
</evidence>
<keyword evidence="3" id="KW-0449">Lipoprotein</keyword>
<dbReference type="OrthoDB" id="9784088at2"/>
<feature type="chain" id="PRO_5003000285" evidence="1">
    <location>
        <begin position="19"/>
        <end position="338"/>
    </location>
</feature>
<dbReference type="Proteomes" id="UP000001497">
    <property type="component" value="Chromosome"/>
</dbReference>
<protein>
    <submittedName>
        <fullName evidence="3">Putative lipoprotein</fullName>
    </submittedName>
</protein>
<organism evidence="3 4">
    <name type="scientific">Fibrobacter succinogenes (strain ATCC 19169 / S85)</name>
    <dbReference type="NCBI Taxonomy" id="59374"/>
    <lineage>
        <taxon>Bacteria</taxon>
        <taxon>Pseudomonadati</taxon>
        <taxon>Fibrobacterota</taxon>
        <taxon>Fibrobacteria</taxon>
        <taxon>Fibrobacterales</taxon>
        <taxon>Fibrobacteraceae</taxon>
        <taxon>Fibrobacter</taxon>
    </lineage>
</organism>
<dbReference type="RefSeq" id="WP_014544899.1">
    <property type="nucleotide sequence ID" value="NC_013410.1"/>
</dbReference>
<reference evidence="2 5" key="1">
    <citation type="submission" date="2009-10" db="EMBL/GenBank/DDBJ databases">
        <title>Complete sequence of Fibrobacter succinogenes subsp. succinogenes S85.</title>
        <authorList>
            <consortium name="US DOE Joint Genome Institute"/>
            <person name="Lucas S."/>
            <person name="Copeland A."/>
            <person name="Lapidus A."/>
            <person name="Glavina del Rio T."/>
            <person name="Tice H."/>
            <person name="Bruce D."/>
            <person name="Goodwin L."/>
            <person name="Pitluck S."/>
            <person name="Chertkov O."/>
            <person name="Detter J.C."/>
            <person name="Han C."/>
            <person name="Tapia R."/>
            <person name="Larimer F."/>
            <person name="Land M."/>
            <person name="Hauser L."/>
            <person name="Kyrpides N."/>
            <person name="Mikhailova N."/>
            <person name="Weimer P.J."/>
            <person name="Stevenson D.M."/>
            <person name="Boyum J."/>
            <person name="Brumm P.I."/>
            <person name="Mead D."/>
        </authorList>
    </citation>
    <scope>NUCLEOTIDE SEQUENCE [LARGE SCALE GENOMIC DNA]</scope>
    <source>
        <strain evidence="5">ATCC 19169 / S85</strain>
        <strain evidence="2">S85</strain>
    </source>
</reference>
<dbReference type="Proteomes" id="UP000000517">
    <property type="component" value="Chromosome"/>
</dbReference>
<feature type="signal peptide" evidence="1">
    <location>
        <begin position="1"/>
        <end position="18"/>
    </location>
</feature>
<dbReference type="PROSITE" id="PS51257">
    <property type="entry name" value="PROKAR_LIPOPROTEIN"/>
    <property type="match status" value="1"/>
</dbReference>
<dbReference type="AlphaFoldDB" id="C9RNB1"/>
<accession>C9RNB1</accession>
<evidence type="ECO:0000256" key="1">
    <source>
        <dbReference type="SAM" id="SignalP"/>
    </source>
</evidence>
<dbReference type="STRING" id="59374.FSU_0032"/>
<dbReference type="KEGG" id="fsu:Fisuc_2780"/>
<evidence type="ECO:0000313" key="4">
    <source>
        <dbReference type="Proteomes" id="UP000000517"/>
    </source>
</evidence>
<reference evidence="4" key="2">
    <citation type="submission" date="2010-08" db="EMBL/GenBank/DDBJ databases">
        <title>Complete sequence of Fibrobacter succinogenes subsp. succinogenes S85.</title>
        <authorList>
            <person name="Durkin A.S."/>
            <person name="Nelson K.E."/>
            <person name="Morrison M."/>
            <person name="Forsberg C.W."/>
            <person name="Wilson D.B."/>
            <person name="Russell J.B."/>
            <person name="Cann I.K.O."/>
            <person name="Mackie R.I."/>
            <person name="White B.A."/>
        </authorList>
    </citation>
    <scope>NUCLEOTIDE SEQUENCE [LARGE SCALE GENOMIC DNA]</scope>
    <source>
        <strain evidence="4">ATCC 19169 / S85</strain>
    </source>
</reference>
<evidence type="ECO:0000313" key="3">
    <source>
        <dbReference type="EMBL" id="ADL24920.1"/>
    </source>
</evidence>
<evidence type="ECO:0000313" key="5">
    <source>
        <dbReference type="Proteomes" id="UP000001497"/>
    </source>
</evidence>
<sequence length="338" mass="38245">MKKAYAVLFGMFMFVACSDDNPTSGLNNTQNTNPSAQTNVDFGEGYTYVIPIKYDETTGRVYQGTYVCNYHPDTKTFAWEEYPESLDPGSYKIVGDSLWMGPAEKQVSDNPDEQEFLDLYRNYETLSLSNDHNDIYGTWKVTGCKRQLGETDIKCSKFIGGMSGIARTMKITKDSVYITTTVDTENLEQNDINIGAILDRNFGYDIGDAIIKQLLVEKTITKEPKELLKQSFSIGNQLFEVVSAPKFDASGMNYITTMSSNGKTCTNTQRLGFINEKLCKEESAEFLLSDRDKSEEQFYYEEGPVEGFKIDNNNEFYECTKGLPTEETKQLLSQYAKN</sequence>
<proteinExistence type="predicted"/>
<name>C9RNB1_FIBSS</name>
<dbReference type="EMBL" id="CP002158">
    <property type="protein sequence ID" value="ADL24920.1"/>
    <property type="molecule type" value="Genomic_DNA"/>
</dbReference>
<keyword evidence="5" id="KW-1185">Reference proteome</keyword>